<protein>
    <submittedName>
        <fullName evidence="1">Uncharacterized protein</fullName>
    </submittedName>
</protein>
<proteinExistence type="predicted"/>
<gene>
    <name evidence="1" type="ORF">E6G98_06785</name>
</gene>
<name>A0A537LS51_9BACT</name>
<evidence type="ECO:0000313" key="2">
    <source>
        <dbReference type="Proteomes" id="UP000315217"/>
    </source>
</evidence>
<organism evidence="1 2">
    <name type="scientific">Candidatus Segetimicrobium genomatis</name>
    <dbReference type="NCBI Taxonomy" id="2569760"/>
    <lineage>
        <taxon>Bacteria</taxon>
        <taxon>Bacillati</taxon>
        <taxon>Candidatus Sysuimicrobiota</taxon>
        <taxon>Candidatus Sysuimicrobiia</taxon>
        <taxon>Candidatus Sysuimicrobiales</taxon>
        <taxon>Candidatus Segetimicrobiaceae</taxon>
        <taxon>Candidatus Segetimicrobium</taxon>
    </lineage>
</organism>
<reference evidence="1 2" key="1">
    <citation type="journal article" date="2019" name="Nat. Microbiol.">
        <title>Mediterranean grassland soil C-N compound turnover is dependent on rainfall and depth, and is mediated by genomically divergent microorganisms.</title>
        <authorList>
            <person name="Diamond S."/>
            <person name="Andeer P.F."/>
            <person name="Li Z."/>
            <person name="Crits-Christoph A."/>
            <person name="Burstein D."/>
            <person name="Anantharaman K."/>
            <person name="Lane K.R."/>
            <person name="Thomas B.C."/>
            <person name="Pan C."/>
            <person name="Northen T.R."/>
            <person name="Banfield J.F."/>
        </authorList>
    </citation>
    <scope>NUCLEOTIDE SEQUENCE [LARGE SCALE GENOMIC DNA]</scope>
    <source>
        <strain evidence="1">NP_1</strain>
    </source>
</reference>
<accession>A0A537LS51</accession>
<sequence length="216" mass="23272">MRMVGLILSILVFMGVFSASAPMLVQGQAMANPAKVADAKMALRTLYIDHIFWVRSLVISTRLGEKQAVSEADEYGLANAKAIGGSVGPFYGQAAADKFTSLFVGHYSAVKGYMSAAFANGFKGNAARRKAALDALMQNANEIAVFVSSANPNLPKATVSGFLVTHVQQHVMSIDATAKKDWSREADMWEPMVKEIYALSDALADGIAKQFPEKFQ</sequence>
<dbReference type="AlphaFoldDB" id="A0A537LS51"/>
<evidence type="ECO:0000313" key="1">
    <source>
        <dbReference type="EMBL" id="TMJ10782.1"/>
    </source>
</evidence>
<dbReference type="EMBL" id="VBAI01000100">
    <property type="protein sequence ID" value="TMJ10782.1"/>
    <property type="molecule type" value="Genomic_DNA"/>
</dbReference>
<dbReference type="Proteomes" id="UP000315217">
    <property type="component" value="Unassembled WGS sequence"/>
</dbReference>
<comment type="caution">
    <text evidence="1">The sequence shown here is derived from an EMBL/GenBank/DDBJ whole genome shotgun (WGS) entry which is preliminary data.</text>
</comment>